<dbReference type="GO" id="GO:0006412">
    <property type="term" value="P:translation"/>
    <property type="evidence" value="ECO:0007669"/>
    <property type="project" value="TreeGrafter"/>
</dbReference>
<dbReference type="PRINTS" id="PR00681">
    <property type="entry name" value="RIBOSOMALS1"/>
</dbReference>
<evidence type="ECO:0000256" key="5">
    <source>
        <dbReference type="ARBA" id="ARBA00023274"/>
    </source>
</evidence>
<dbReference type="Pfam" id="PF00575">
    <property type="entry name" value="S1"/>
    <property type="match status" value="5"/>
</dbReference>
<dbReference type="KEGG" id="snay:FZC37_02215"/>
<dbReference type="GO" id="GO:0003735">
    <property type="term" value="F:structural constituent of ribosome"/>
    <property type="evidence" value="ECO:0007669"/>
    <property type="project" value="TreeGrafter"/>
</dbReference>
<dbReference type="InterPro" id="IPR050437">
    <property type="entry name" value="Ribos_protein_bS1-like"/>
</dbReference>
<dbReference type="InterPro" id="IPR002792">
    <property type="entry name" value="TRAM_dom"/>
</dbReference>
<evidence type="ECO:0000256" key="3">
    <source>
        <dbReference type="ARBA" id="ARBA00022737"/>
    </source>
</evidence>
<protein>
    <recommendedName>
        <fullName evidence="7">Small ribosomal subunit protein bS1</fullName>
    </recommendedName>
    <alternativeName>
        <fullName evidence="8">30S ribosomal protein S1</fullName>
    </alternativeName>
</protein>
<organism evidence="11 12">
    <name type="scientific">Candidatus Sneabacter namystus</name>
    <dbReference type="NCBI Taxonomy" id="2601646"/>
    <lineage>
        <taxon>Bacteria</taxon>
        <taxon>Pseudomonadati</taxon>
        <taxon>Pseudomonadota</taxon>
        <taxon>Alphaproteobacteria</taxon>
        <taxon>Rickettsiales</taxon>
        <taxon>Rickettsiaceae</taxon>
        <taxon>Rickettsieae</taxon>
        <taxon>Candidatus Sneabacter</taxon>
    </lineage>
</organism>
<reference evidence="11 12" key="1">
    <citation type="submission" date="2019-08" db="EMBL/GenBank/DDBJ databases">
        <title>Highly reduced genomes of protist endosymbionts show evolutionary convergence.</title>
        <authorList>
            <person name="George E."/>
            <person name="Husnik F."/>
            <person name="Tashyreva D."/>
            <person name="Prokopchuk G."/>
            <person name="Horak A."/>
            <person name="Kwong W.K."/>
            <person name="Lukes J."/>
            <person name="Keeling P.J."/>
        </authorList>
    </citation>
    <scope>NUCLEOTIDE SEQUENCE [LARGE SCALE GENOMIC DNA]</scope>
    <source>
        <strain evidence="11">1621</strain>
    </source>
</reference>
<proteinExistence type="inferred from homology"/>
<evidence type="ECO:0000313" key="11">
    <source>
        <dbReference type="EMBL" id="QEK39732.1"/>
    </source>
</evidence>
<dbReference type="GO" id="GO:0016740">
    <property type="term" value="F:transferase activity"/>
    <property type="evidence" value="ECO:0007669"/>
    <property type="project" value="UniProtKB-KW"/>
</dbReference>
<evidence type="ECO:0000256" key="8">
    <source>
        <dbReference type="ARBA" id="ARBA00035517"/>
    </source>
</evidence>
<name>A0A5C0UJX6_9RICK</name>
<accession>A0A5C0UJX6</accession>
<dbReference type="InterPro" id="IPR035104">
    <property type="entry name" value="Ribosomal_protein_S1-like"/>
</dbReference>
<dbReference type="SMART" id="SM00316">
    <property type="entry name" value="S1"/>
    <property type="match status" value="6"/>
</dbReference>
<evidence type="ECO:0000256" key="1">
    <source>
        <dbReference type="ARBA" id="ARBA00006767"/>
    </source>
</evidence>
<keyword evidence="5" id="KW-0687">Ribonucleoprotein</keyword>
<dbReference type="RefSeq" id="WP_148952093.1">
    <property type="nucleotide sequence ID" value="NZ_CP043312.1"/>
</dbReference>
<dbReference type="PROSITE" id="PS50926">
    <property type="entry name" value="TRAM"/>
    <property type="match status" value="1"/>
</dbReference>
<keyword evidence="2" id="KW-0808">Transferase</keyword>
<evidence type="ECO:0000256" key="4">
    <source>
        <dbReference type="ARBA" id="ARBA00022980"/>
    </source>
</evidence>
<dbReference type="InterPro" id="IPR003029">
    <property type="entry name" value="S1_domain"/>
</dbReference>
<evidence type="ECO:0000256" key="7">
    <source>
        <dbReference type="ARBA" id="ARBA00035293"/>
    </source>
</evidence>
<dbReference type="AlphaFoldDB" id="A0A5C0UJX6"/>
<dbReference type="Gene3D" id="2.40.50.140">
    <property type="entry name" value="Nucleic acid-binding proteins"/>
    <property type="match status" value="5"/>
</dbReference>
<dbReference type="PANTHER" id="PTHR10724:SF7">
    <property type="entry name" value="SMALL RIBOSOMAL SUBUNIT PROTEIN BS1C"/>
    <property type="match status" value="1"/>
</dbReference>
<keyword evidence="3" id="KW-0677">Repeat</keyword>
<dbReference type="FunFam" id="2.40.50.140:FF:000103">
    <property type="entry name" value="protein RRP5 homolog"/>
    <property type="match status" value="2"/>
</dbReference>
<dbReference type="GO" id="GO:0003729">
    <property type="term" value="F:mRNA binding"/>
    <property type="evidence" value="ECO:0007669"/>
    <property type="project" value="UniProtKB-ARBA"/>
</dbReference>
<dbReference type="NCBIfam" id="NF004952">
    <property type="entry name" value="PRK06299.1-2"/>
    <property type="match status" value="1"/>
</dbReference>
<dbReference type="GO" id="GO:0022627">
    <property type="term" value="C:cytosolic small ribosomal subunit"/>
    <property type="evidence" value="ECO:0007669"/>
    <property type="project" value="TreeGrafter"/>
</dbReference>
<keyword evidence="4 11" id="KW-0689">Ribosomal protein</keyword>
<dbReference type="Proteomes" id="UP000323844">
    <property type="component" value="Chromosome"/>
</dbReference>
<feature type="domain" description="S1 motif" evidence="9">
    <location>
        <begin position="382"/>
        <end position="452"/>
    </location>
</feature>
<feature type="domain" description="S1 motif" evidence="9">
    <location>
        <begin position="209"/>
        <end position="277"/>
    </location>
</feature>
<evidence type="ECO:0000259" key="10">
    <source>
        <dbReference type="PROSITE" id="PS50926"/>
    </source>
</evidence>
<evidence type="ECO:0000313" key="12">
    <source>
        <dbReference type="Proteomes" id="UP000323844"/>
    </source>
</evidence>
<comment type="similarity">
    <text evidence="1">Belongs to the bacterial ribosomal protein bS1 family.</text>
</comment>
<dbReference type="EMBL" id="CP043312">
    <property type="protein sequence ID" value="QEK39732.1"/>
    <property type="molecule type" value="Genomic_DNA"/>
</dbReference>
<dbReference type="CDD" id="cd04465">
    <property type="entry name" value="S1_RPS1_repeat_ec2_hs2"/>
    <property type="match status" value="1"/>
</dbReference>
<dbReference type="SUPFAM" id="SSF50249">
    <property type="entry name" value="Nucleic acid-binding proteins"/>
    <property type="match status" value="6"/>
</dbReference>
<evidence type="ECO:0000256" key="6">
    <source>
        <dbReference type="ARBA" id="ARBA00025604"/>
    </source>
</evidence>
<dbReference type="FunFam" id="2.40.50.140:FF:000051">
    <property type="entry name" value="RNA-binding transcriptional accessory protein"/>
    <property type="match status" value="1"/>
</dbReference>
<evidence type="ECO:0000256" key="2">
    <source>
        <dbReference type="ARBA" id="ARBA00022679"/>
    </source>
</evidence>
<feature type="domain" description="S1 motif" evidence="9">
    <location>
        <begin position="38"/>
        <end position="104"/>
    </location>
</feature>
<feature type="domain" description="S1 motif" evidence="9">
    <location>
        <begin position="469"/>
        <end position="535"/>
    </location>
</feature>
<dbReference type="PROSITE" id="PS50126">
    <property type="entry name" value="S1"/>
    <property type="match status" value="6"/>
</dbReference>
<dbReference type="InterPro" id="IPR012340">
    <property type="entry name" value="NA-bd_OB-fold"/>
</dbReference>
<gene>
    <name evidence="11" type="ORF">FZC37_02215</name>
</gene>
<evidence type="ECO:0000259" key="9">
    <source>
        <dbReference type="PROSITE" id="PS50126"/>
    </source>
</evidence>
<dbReference type="CDD" id="cd05688">
    <property type="entry name" value="S1_RPS1_repeat_ec3"/>
    <property type="match status" value="1"/>
</dbReference>
<feature type="domain" description="S1 motif" evidence="9">
    <location>
        <begin position="122"/>
        <end position="188"/>
    </location>
</feature>
<dbReference type="OrthoDB" id="9804077at2"/>
<sequence length="535" mass="59886">MLKKERFAPALENMTINPLVEADFLSLMEEKTSDTLQGRVVKGKVIRKDKNFVVVDANLKNEGIIPLSEFELGESAGHPELGDEVDVFVEESENYYGHTVLSREKAVREEAWGPLEQAFNEKRVVKGKIFGRIKGGLAVDIAGVVAFLPGSQIDTKPLKDLSHLLQEEQHFHILKMDKKLENIVVSRRSVIESLKSKAKDKLLSEIKVGMVLDGVVKNITDYGAFIDLNSTDGLVHITDIAWSRIHHPSEVLQIGETIKVMVIGFDPVAKRISLGIKQLDNTPWKEIQEEFAVGKIVTGRITNLEDYGLFVELKNKIDGLVHVSQISWSDKNNVNIKNQFSIGQEVKCKVIGIDQNKYRVSLSIKQCLEKPWQKFIDEHPVGSVVTGIIKSISNFGIFVTLTEDLVGLIHEYDISWQNDGKGLLSQFKKGEKIQCRVIEVNPDKERFRLGIKQMSLELYNGFIEKNPVGSVIECLVENKDDKGGVLVKADHTILVVVDKNEHNAAKIAKISVGEIVKAKVETIDDAKKRVELSLL</sequence>
<comment type="function">
    <text evidence="6">Binds mRNA; thus facilitating recognition of the initiation point. It is needed to translate mRNA with a short Shine-Dalgarno (SD) purine-rich sequence.</text>
</comment>
<dbReference type="PANTHER" id="PTHR10724">
    <property type="entry name" value="30S RIBOSOMAL PROTEIN S1"/>
    <property type="match status" value="1"/>
</dbReference>
<feature type="domain" description="S1 motif" evidence="9">
    <location>
        <begin position="294"/>
        <end position="365"/>
    </location>
</feature>
<dbReference type="CDD" id="cd05687">
    <property type="entry name" value="S1_RPS1_repeat_ec1_hs1"/>
    <property type="match status" value="1"/>
</dbReference>
<feature type="domain" description="TRAM" evidence="10">
    <location>
        <begin position="465"/>
        <end position="534"/>
    </location>
</feature>
<keyword evidence="12" id="KW-1185">Reference proteome</keyword>